<dbReference type="GO" id="GO:0032259">
    <property type="term" value="P:methylation"/>
    <property type="evidence" value="ECO:0007669"/>
    <property type="project" value="UniProtKB-KW"/>
</dbReference>
<dbReference type="SUPFAM" id="SSF53335">
    <property type="entry name" value="S-adenosyl-L-methionine-dependent methyltransferases"/>
    <property type="match status" value="1"/>
</dbReference>
<evidence type="ECO:0000313" key="3">
    <source>
        <dbReference type="Proteomes" id="UP000270299"/>
    </source>
</evidence>
<proteinExistence type="predicted"/>
<dbReference type="Pfam" id="PF18096">
    <property type="entry name" value="Thump_like"/>
    <property type="match status" value="1"/>
</dbReference>
<name>A0A3L6ZW45_9MICO</name>
<organism evidence="2 3">
    <name type="scientific">Mycetocola manganoxydans</name>
    <dbReference type="NCBI Taxonomy" id="699879"/>
    <lineage>
        <taxon>Bacteria</taxon>
        <taxon>Bacillati</taxon>
        <taxon>Actinomycetota</taxon>
        <taxon>Actinomycetes</taxon>
        <taxon>Micrococcales</taxon>
        <taxon>Microbacteriaceae</taxon>
        <taxon>Mycetocola</taxon>
    </lineage>
</organism>
<dbReference type="InterPro" id="IPR041497">
    <property type="entry name" value="Thump-like"/>
</dbReference>
<reference evidence="2 3" key="1">
    <citation type="submission" date="2018-10" db="EMBL/GenBank/DDBJ databases">
        <authorList>
            <person name="Li J."/>
        </authorList>
    </citation>
    <scope>NUCLEOTIDE SEQUENCE [LARGE SCALE GENOMIC DNA]</scope>
    <source>
        <strain evidence="2 3">CCTCC AB209002</strain>
    </source>
</reference>
<dbReference type="OrthoDB" id="9810570at2"/>
<dbReference type="Gene3D" id="3.40.50.150">
    <property type="entry name" value="Vaccinia Virus protein VP39"/>
    <property type="match status" value="1"/>
</dbReference>
<dbReference type="RefSeq" id="WP_121672469.1">
    <property type="nucleotide sequence ID" value="NZ_BMXM01000005.1"/>
</dbReference>
<dbReference type="GO" id="GO:0008168">
    <property type="term" value="F:methyltransferase activity"/>
    <property type="evidence" value="ECO:0007669"/>
    <property type="project" value="UniProtKB-KW"/>
</dbReference>
<accession>A0A3L6ZW45</accession>
<keyword evidence="2" id="KW-0489">Methyltransferase</keyword>
<comment type="caution">
    <text evidence="2">The sequence shown here is derived from an EMBL/GenBank/DDBJ whole genome shotgun (WGS) entry which is preliminary data.</text>
</comment>
<sequence>MERAELVELLTPEGLRLVDEVAETDAGSDVVATVSRLRAAGHSPTLVATALTQGRLRIKARAKFGDFASRMLFTEAGLEQATRLRVAALHAGRFHSAGIGRVADLGCGIGGDAMAFAALGLDVTAVDVDEVTATVASYNLAPFESARVEHASATDVDLDGFDGLYFDPARRTAGHRNTSRLTDPSDYTPSLDFVFESAASRPTGVKLGPGFDRSQIPDDAEAQWVSADGQVVELGLWFGAVARDGIRRSALVLDADGSHELHAVADSDDVDTVELGEYLWEPDGAIIRARLIGDVARSLGAGMLSDGIAYLTGNDAGSSPFAAGFRVIERFPLDERTLKKELRGRGIGTLEVKKRGADIDPAAFRTRMSLKGPNSATLFLTRVAGRHAALLCERV</sequence>
<keyword evidence="3" id="KW-1185">Reference proteome</keyword>
<dbReference type="InterPro" id="IPR029063">
    <property type="entry name" value="SAM-dependent_MTases_sf"/>
</dbReference>
<dbReference type="EMBL" id="RCUV01000006">
    <property type="protein sequence ID" value="RLP72028.1"/>
    <property type="molecule type" value="Genomic_DNA"/>
</dbReference>
<evidence type="ECO:0000313" key="2">
    <source>
        <dbReference type="EMBL" id="RLP72028.1"/>
    </source>
</evidence>
<evidence type="ECO:0000259" key="1">
    <source>
        <dbReference type="Pfam" id="PF18096"/>
    </source>
</evidence>
<protein>
    <submittedName>
        <fullName evidence="2">Class I SAM-dependent methyltransferase</fullName>
    </submittedName>
</protein>
<keyword evidence="2" id="KW-0808">Transferase</keyword>
<dbReference type="AlphaFoldDB" id="A0A3L6ZW45"/>
<feature type="domain" description="THUMP-like" evidence="1">
    <location>
        <begin position="323"/>
        <end position="394"/>
    </location>
</feature>
<dbReference type="CDD" id="cd02440">
    <property type="entry name" value="AdoMet_MTases"/>
    <property type="match status" value="1"/>
</dbReference>
<gene>
    <name evidence="2" type="ORF">D9V29_06225</name>
</gene>
<dbReference type="Proteomes" id="UP000270299">
    <property type="component" value="Unassembled WGS sequence"/>
</dbReference>